<dbReference type="PROSITE" id="PS00383">
    <property type="entry name" value="TYR_PHOSPHATASE_1"/>
    <property type="match status" value="1"/>
</dbReference>
<dbReference type="SUPFAM" id="SSF52799">
    <property type="entry name" value="(Phosphotyrosine protein) phosphatases II"/>
    <property type="match status" value="1"/>
</dbReference>
<dbReference type="PANTHER" id="PTHR31126:SF1">
    <property type="entry name" value="TYROSINE SPECIFIC PROTEIN PHOSPHATASES DOMAIN-CONTAINING PROTEIN"/>
    <property type="match status" value="1"/>
</dbReference>
<dbReference type="OrthoDB" id="1188001at2"/>
<comment type="caution">
    <text evidence="3">The sequence shown here is derived from an EMBL/GenBank/DDBJ whole genome shotgun (WGS) entry which is preliminary data.</text>
</comment>
<gene>
    <name evidence="3" type="ORF">E6C70_12720</name>
</gene>
<dbReference type="EMBL" id="SSSN01000009">
    <property type="protein sequence ID" value="THG32606.1"/>
    <property type="molecule type" value="Genomic_DNA"/>
</dbReference>
<dbReference type="InterPro" id="IPR026893">
    <property type="entry name" value="Tyr/Ser_Pase_IphP-type"/>
</dbReference>
<keyword evidence="4" id="KW-1185">Reference proteome</keyword>
<evidence type="ECO:0000256" key="1">
    <source>
        <dbReference type="ARBA" id="ARBA00009580"/>
    </source>
</evidence>
<dbReference type="PANTHER" id="PTHR31126">
    <property type="entry name" value="TYROSINE-PROTEIN PHOSPHATASE"/>
    <property type="match status" value="1"/>
</dbReference>
<dbReference type="Pfam" id="PF13350">
    <property type="entry name" value="Y_phosphatase3"/>
    <property type="match status" value="1"/>
</dbReference>
<evidence type="ECO:0000313" key="4">
    <source>
        <dbReference type="Proteomes" id="UP000307380"/>
    </source>
</evidence>
<organism evidence="3 4">
    <name type="scientific">Orlajensenia flava</name>
    <dbReference type="NCBI Taxonomy" id="2565934"/>
    <lineage>
        <taxon>Bacteria</taxon>
        <taxon>Bacillati</taxon>
        <taxon>Actinomycetota</taxon>
        <taxon>Actinomycetes</taxon>
        <taxon>Micrococcales</taxon>
        <taxon>Microbacteriaceae</taxon>
        <taxon>Orlajensenia</taxon>
    </lineage>
</organism>
<accession>A0A4S4FSW2</accession>
<evidence type="ECO:0000313" key="3">
    <source>
        <dbReference type="EMBL" id="THG32606.1"/>
    </source>
</evidence>
<dbReference type="GO" id="GO:0004721">
    <property type="term" value="F:phosphoprotein phosphatase activity"/>
    <property type="evidence" value="ECO:0007669"/>
    <property type="project" value="InterPro"/>
</dbReference>
<sequence>MIRPSRAAAVDGLSNVRDLGGLRCRDGSVTPHGVLFRSESTDQVTPEGWRHLRELGIRTVVDLRQPDERNAATNRPAEITIREIDLDGLENASFWADYWDAGLAGTALYYGPHLAAMPERTAAVLRAIADAPDGGVLFHCAAGRDRTGMIAMVLQAAAGVIEEDIVDDYLESMRLGRSGALGAHRMQDEAKVELLCASLGTTPERLFRESLAAFDVGTWLALTDLDLAERNAILSWRGSLPLATDQPSE</sequence>
<dbReference type="InterPro" id="IPR000387">
    <property type="entry name" value="Tyr_Pase_dom"/>
</dbReference>
<protein>
    <submittedName>
        <fullName evidence="3">Tyrosine-protein phosphatase</fullName>
    </submittedName>
</protein>
<dbReference type="Gene3D" id="3.90.190.10">
    <property type="entry name" value="Protein tyrosine phosphatase superfamily"/>
    <property type="match status" value="1"/>
</dbReference>
<dbReference type="Proteomes" id="UP000307380">
    <property type="component" value="Unassembled WGS sequence"/>
</dbReference>
<comment type="similarity">
    <text evidence="1">Belongs to the protein-tyrosine phosphatase family.</text>
</comment>
<dbReference type="PROSITE" id="PS50056">
    <property type="entry name" value="TYR_PHOSPHATASE_2"/>
    <property type="match status" value="1"/>
</dbReference>
<proteinExistence type="inferred from homology"/>
<evidence type="ECO:0000259" key="2">
    <source>
        <dbReference type="PROSITE" id="PS50056"/>
    </source>
</evidence>
<dbReference type="RefSeq" id="WP_136424909.1">
    <property type="nucleotide sequence ID" value="NZ_SSSN01000009.1"/>
</dbReference>
<dbReference type="InterPro" id="IPR029021">
    <property type="entry name" value="Prot-tyrosine_phosphatase-like"/>
</dbReference>
<reference evidence="3 4" key="1">
    <citation type="submission" date="2019-04" db="EMBL/GenBank/DDBJ databases">
        <authorList>
            <person name="Jiang L."/>
        </authorList>
    </citation>
    <scope>NUCLEOTIDE SEQUENCE [LARGE SCALE GENOMIC DNA]</scope>
    <source>
        <strain evidence="3 4">YIM 131861</strain>
    </source>
</reference>
<feature type="domain" description="Tyrosine specific protein phosphatases" evidence="2">
    <location>
        <begin position="119"/>
        <end position="188"/>
    </location>
</feature>
<dbReference type="AlphaFoldDB" id="A0A4S4FSW2"/>
<dbReference type="InterPro" id="IPR016130">
    <property type="entry name" value="Tyr_Pase_AS"/>
</dbReference>
<name>A0A4S4FSW2_9MICO</name>